<dbReference type="SUPFAM" id="SSF144083">
    <property type="entry name" value="Magnesium transport protein CorA, transmembrane region"/>
    <property type="match status" value="1"/>
</dbReference>
<keyword evidence="5 6" id="KW-0472">Membrane</keyword>
<evidence type="ECO:0000256" key="1">
    <source>
        <dbReference type="ARBA" id="ARBA00004141"/>
    </source>
</evidence>
<dbReference type="InterPro" id="IPR002523">
    <property type="entry name" value="MgTranspt_CorA/ZnTranspt_ZntB"/>
</dbReference>
<keyword evidence="9" id="KW-1185">Reference proteome</keyword>
<evidence type="ECO:0000256" key="3">
    <source>
        <dbReference type="ARBA" id="ARBA00022692"/>
    </source>
</evidence>
<evidence type="ECO:0000256" key="5">
    <source>
        <dbReference type="ARBA" id="ARBA00023136"/>
    </source>
</evidence>
<evidence type="ECO:0000313" key="9">
    <source>
        <dbReference type="Proteomes" id="UP001549037"/>
    </source>
</evidence>
<dbReference type="CDD" id="cd12827">
    <property type="entry name" value="EcCorA_ZntB-like_u2"/>
    <property type="match status" value="1"/>
</dbReference>
<evidence type="ECO:0000256" key="4">
    <source>
        <dbReference type="ARBA" id="ARBA00022989"/>
    </source>
</evidence>
<reference evidence="8 9" key="1">
    <citation type="submission" date="2024-06" db="EMBL/GenBank/DDBJ databases">
        <title>Genomic Encyclopedia of Type Strains, Phase IV (KMG-IV): sequencing the most valuable type-strain genomes for metagenomic binning, comparative biology and taxonomic classification.</title>
        <authorList>
            <person name="Goeker M."/>
        </authorList>
    </citation>
    <scope>NUCLEOTIDE SEQUENCE [LARGE SCALE GENOMIC DNA]</scope>
    <source>
        <strain evidence="8 9">DSM 28302</strain>
    </source>
</reference>
<dbReference type="InterPro" id="IPR045863">
    <property type="entry name" value="CorA_TM1_TM2"/>
</dbReference>
<dbReference type="EMBL" id="JBEPLN010000032">
    <property type="protein sequence ID" value="MET3634932.1"/>
    <property type="molecule type" value="Genomic_DNA"/>
</dbReference>
<feature type="domain" description="HTH cro/C1-type" evidence="7">
    <location>
        <begin position="28"/>
        <end position="48"/>
    </location>
</feature>
<proteinExistence type="inferred from homology"/>
<comment type="caution">
    <text evidence="8">The sequence shown here is derived from an EMBL/GenBank/DDBJ whole genome shotgun (WGS) entry which is preliminary data.</text>
</comment>
<sequence length="314" mass="36155">MKQMFLSTATEFKEINTFEPGAWINLVNPSQEESVKLAKEFNIDITDLRAPLDAEETSRISVEDDYTLILVDVPTYEERNNKSYYVTIPLGIIVTENAVITTCLEDLTLFDNFIKRRIRNFYTFMKTRFVFQLLYRNAELFLIALRSIDRQSDKIEAQLESATRNEQLIDMMELEKSIVYLKASLKLNERIVKKLSSNASSLKKYIEDEDLLEDTLIETQQAIEMAGIYENVLNAMTETSASIISNNQNTIMKTLALVTMTLDIPTVIFSAYGMNFKNNTMPLNGLDNAFWYVVAIAATLSSCMVLYFIRKKWF</sequence>
<keyword evidence="4 6" id="KW-1133">Transmembrane helix</keyword>
<accession>A0ABV2JJA0</accession>
<gene>
    <name evidence="8" type="ORF">ABID28_001593</name>
</gene>
<keyword evidence="3 6" id="KW-0812">Transmembrane</keyword>
<dbReference type="PANTHER" id="PTHR47891:SF2">
    <property type="entry name" value="MAGNESIUM AND COBALT TRANSPORTER"/>
    <property type="match status" value="1"/>
</dbReference>
<comment type="subcellular location">
    <subcellularLocation>
        <location evidence="1">Membrane</location>
        <topology evidence="1">Multi-pass membrane protein</topology>
    </subcellularLocation>
</comment>
<dbReference type="Gene3D" id="3.30.460.20">
    <property type="entry name" value="CorA soluble domain-like"/>
    <property type="match status" value="1"/>
</dbReference>
<dbReference type="Proteomes" id="UP001549037">
    <property type="component" value="Unassembled WGS sequence"/>
</dbReference>
<dbReference type="PANTHER" id="PTHR47891">
    <property type="entry name" value="TRANSPORTER-RELATED"/>
    <property type="match status" value="1"/>
</dbReference>
<comment type="similarity">
    <text evidence="2">Belongs to the CorA metal ion transporter (MIT) (TC 1.A.35) family.</text>
</comment>
<name>A0ABV2JJA0_9STRE</name>
<dbReference type="SUPFAM" id="SSF143865">
    <property type="entry name" value="CorA soluble domain-like"/>
    <property type="match status" value="1"/>
</dbReference>
<evidence type="ECO:0000313" key="8">
    <source>
        <dbReference type="EMBL" id="MET3634932.1"/>
    </source>
</evidence>
<feature type="transmembrane region" description="Helical" evidence="6">
    <location>
        <begin position="289"/>
        <end position="309"/>
    </location>
</feature>
<dbReference type="PROSITE" id="PS50943">
    <property type="entry name" value="HTH_CROC1"/>
    <property type="match status" value="1"/>
</dbReference>
<feature type="transmembrane region" description="Helical" evidence="6">
    <location>
        <begin position="255"/>
        <end position="274"/>
    </location>
</feature>
<dbReference type="Gene3D" id="1.20.58.340">
    <property type="entry name" value="Magnesium transport protein CorA, transmembrane region"/>
    <property type="match status" value="2"/>
</dbReference>
<organism evidence="8 9">
    <name type="scientific">Streptococcus porcorum</name>
    <dbReference type="NCBI Taxonomy" id="701526"/>
    <lineage>
        <taxon>Bacteria</taxon>
        <taxon>Bacillati</taxon>
        <taxon>Bacillota</taxon>
        <taxon>Bacilli</taxon>
        <taxon>Lactobacillales</taxon>
        <taxon>Streptococcaceae</taxon>
        <taxon>Streptococcus</taxon>
    </lineage>
</organism>
<dbReference type="Pfam" id="PF01544">
    <property type="entry name" value="CorA"/>
    <property type="match status" value="1"/>
</dbReference>
<dbReference type="InterPro" id="IPR001387">
    <property type="entry name" value="Cro/C1-type_HTH"/>
</dbReference>
<dbReference type="RefSeq" id="WP_354369661.1">
    <property type="nucleotide sequence ID" value="NZ_JBEPLN010000032.1"/>
</dbReference>
<evidence type="ECO:0000256" key="2">
    <source>
        <dbReference type="ARBA" id="ARBA00009765"/>
    </source>
</evidence>
<dbReference type="InterPro" id="IPR045861">
    <property type="entry name" value="CorA_cytoplasmic_dom"/>
</dbReference>
<evidence type="ECO:0000259" key="7">
    <source>
        <dbReference type="PROSITE" id="PS50943"/>
    </source>
</evidence>
<evidence type="ECO:0000256" key="6">
    <source>
        <dbReference type="SAM" id="Phobius"/>
    </source>
</evidence>
<dbReference type="InterPro" id="IPR047199">
    <property type="entry name" value="CorA-like"/>
</dbReference>
<protein>
    <submittedName>
        <fullName evidence="8">Magnesium transporter</fullName>
    </submittedName>
</protein>